<evidence type="ECO:0000256" key="1">
    <source>
        <dbReference type="SAM" id="SignalP"/>
    </source>
</evidence>
<feature type="domain" description="Rhodanese" evidence="2">
    <location>
        <begin position="40"/>
        <end position="131"/>
    </location>
</feature>
<reference evidence="3 4" key="1">
    <citation type="submission" date="2020-07" db="EMBL/GenBank/DDBJ databases">
        <title>Description of Kordia aestuariivivens sp. nov., isolated from a tidal flat.</title>
        <authorList>
            <person name="Park S."/>
            <person name="Yoon J.-H."/>
        </authorList>
    </citation>
    <scope>NUCLEOTIDE SEQUENCE [LARGE SCALE GENOMIC DNA]</scope>
    <source>
        <strain evidence="3 4">YSTF-M3</strain>
    </source>
</reference>
<comment type="caution">
    <text evidence="3">The sequence shown here is derived from an EMBL/GenBank/DDBJ whole genome shotgun (WGS) entry which is preliminary data.</text>
</comment>
<dbReference type="CDD" id="cd00158">
    <property type="entry name" value="RHOD"/>
    <property type="match status" value="1"/>
</dbReference>
<dbReference type="PROSITE" id="PS50206">
    <property type="entry name" value="RHODANESE_3"/>
    <property type="match status" value="1"/>
</dbReference>
<dbReference type="PROSITE" id="PS51257">
    <property type="entry name" value="PROKAR_LIPOPROTEIN"/>
    <property type="match status" value="1"/>
</dbReference>
<keyword evidence="1" id="KW-0732">Signal</keyword>
<organism evidence="3 4">
    <name type="scientific">Kordia aestuariivivens</name>
    <dbReference type="NCBI Taxonomy" id="2759037"/>
    <lineage>
        <taxon>Bacteria</taxon>
        <taxon>Pseudomonadati</taxon>
        <taxon>Bacteroidota</taxon>
        <taxon>Flavobacteriia</taxon>
        <taxon>Flavobacteriales</taxon>
        <taxon>Flavobacteriaceae</taxon>
        <taxon>Kordia</taxon>
    </lineage>
</organism>
<dbReference type="InterPro" id="IPR052367">
    <property type="entry name" value="Thiosulfate_ST/Rhodanese-like"/>
</dbReference>
<dbReference type="InterPro" id="IPR036873">
    <property type="entry name" value="Rhodanese-like_dom_sf"/>
</dbReference>
<evidence type="ECO:0000313" key="4">
    <source>
        <dbReference type="Proteomes" id="UP000619238"/>
    </source>
</evidence>
<proteinExistence type="predicted"/>
<keyword evidence="4" id="KW-1185">Reference proteome</keyword>
<evidence type="ECO:0000259" key="2">
    <source>
        <dbReference type="PROSITE" id="PS50206"/>
    </source>
</evidence>
<sequence length="131" mass="14667">MKLQKITFVFIALTFLVFFSCSNAPKENNITVTELYELLKDAEVTVLDVRTPEEVAEGKITGKALEANFYDDTFVADVTSKIAKDQTIYVYCKSGRRSGKTVVTLRELGYSKTYNVEGGIKAWKAAGYEIE</sequence>
<accession>A0ABR7Q503</accession>
<protein>
    <submittedName>
        <fullName evidence="3">Rhodanese-like domain-containing protein</fullName>
    </submittedName>
</protein>
<dbReference type="Proteomes" id="UP000619238">
    <property type="component" value="Unassembled WGS sequence"/>
</dbReference>
<feature type="signal peptide" evidence="1">
    <location>
        <begin position="1"/>
        <end position="24"/>
    </location>
</feature>
<dbReference type="SUPFAM" id="SSF52821">
    <property type="entry name" value="Rhodanese/Cell cycle control phosphatase"/>
    <property type="match status" value="1"/>
</dbReference>
<dbReference type="Pfam" id="PF00581">
    <property type="entry name" value="Rhodanese"/>
    <property type="match status" value="1"/>
</dbReference>
<dbReference type="RefSeq" id="WP_187560666.1">
    <property type="nucleotide sequence ID" value="NZ_JACGWS010000001.1"/>
</dbReference>
<dbReference type="PANTHER" id="PTHR45431">
    <property type="entry name" value="RHODANESE-LIKE DOMAIN-CONTAINING PROTEIN 15, CHLOROPLASTIC"/>
    <property type="match status" value="1"/>
</dbReference>
<dbReference type="Gene3D" id="3.40.250.10">
    <property type="entry name" value="Rhodanese-like domain"/>
    <property type="match status" value="1"/>
</dbReference>
<gene>
    <name evidence="3" type="ORF">H2O64_03085</name>
</gene>
<name>A0ABR7Q503_9FLAO</name>
<feature type="chain" id="PRO_5045917674" evidence="1">
    <location>
        <begin position="25"/>
        <end position="131"/>
    </location>
</feature>
<dbReference type="InterPro" id="IPR001763">
    <property type="entry name" value="Rhodanese-like_dom"/>
</dbReference>
<evidence type="ECO:0000313" key="3">
    <source>
        <dbReference type="EMBL" id="MBC8753641.1"/>
    </source>
</evidence>
<dbReference type="SMART" id="SM00450">
    <property type="entry name" value="RHOD"/>
    <property type="match status" value="1"/>
</dbReference>
<dbReference type="PANTHER" id="PTHR45431:SF3">
    <property type="entry name" value="RHODANESE-LIKE DOMAIN-CONTAINING PROTEIN 15, CHLOROPLASTIC"/>
    <property type="match status" value="1"/>
</dbReference>
<dbReference type="EMBL" id="JACGWS010000001">
    <property type="protein sequence ID" value="MBC8753641.1"/>
    <property type="molecule type" value="Genomic_DNA"/>
</dbReference>